<dbReference type="InterPro" id="IPR003661">
    <property type="entry name" value="HisK_dim/P_dom"/>
</dbReference>
<dbReference type="InterPro" id="IPR005467">
    <property type="entry name" value="His_kinase_dom"/>
</dbReference>
<keyword evidence="4" id="KW-1003">Cell membrane</keyword>
<dbReference type="Gene3D" id="1.10.287.130">
    <property type="match status" value="1"/>
</dbReference>
<feature type="domain" description="Response regulatory" evidence="12">
    <location>
        <begin position="600"/>
        <end position="716"/>
    </location>
</feature>
<dbReference type="SUPFAM" id="SSF103190">
    <property type="entry name" value="Sensory domain-like"/>
    <property type="match status" value="1"/>
</dbReference>
<keyword evidence="5 8" id="KW-0597">Phosphoprotein</keyword>
<dbReference type="InterPro" id="IPR029151">
    <property type="entry name" value="Sensor-like_sf"/>
</dbReference>
<dbReference type="Pfam" id="PF00512">
    <property type="entry name" value="HisKA"/>
    <property type="match status" value="1"/>
</dbReference>
<comment type="subcellular location">
    <subcellularLocation>
        <location evidence="2">Cell membrane</location>
        <topology evidence="2">Multi-pass membrane protein</topology>
    </subcellularLocation>
</comment>
<evidence type="ECO:0000256" key="1">
    <source>
        <dbReference type="ARBA" id="ARBA00000085"/>
    </source>
</evidence>
<dbReference type="EMBL" id="JAXOJX010000007">
    <property type="protein sequence ID" value="MDZ5456217.1"/>
    <property type="molecule type" value="Genomic_DNA"/>
</dbReference>
<evidence type="ECO:0000256" key="4">
    <source>
        <dbReference type="ARBA" id="ARBA00022475"/>
    </source>
</evidence>
<dbReference type="SUPFAM" id="SSF55874">
    <property type="entry name" value="ATPase domain of HSP90 chaperone/DNA topoisomerase II/histidine kinase"/>
    <property type="match status" value="1"/>
</dbReference>
<evidence type="ECO:0000256" key="10">
    <source>
        <dbReference type="SAM" id="Phobius"/>
    </source>
</evidence>
<evidence type="ECO:0000259" key="11">
    <source>
        <dbReference type="PROSITE" id="PS50109"/>
    </source>
</evidence>
<sequence length="721" mass="79543">MAQIHPQGRPSESTGNLLLLFRRRAFGSLAVFTLGSALLLSVALAFIRRETVASSERYVLSLSQLVAEQTSRSLQSVSQALELAQSQLQELEAANRLDESTARTRLRQRLQELPFVRAIWFMDAQGAIRFDSDEGNIGVSLVDRDYFNVHLRSDLEFYVGLPVKSRSVGTWLVSASRPWRDRQGRLNGVLAAAIEPPYFDQLWQTVSVGDGGSISLFKRDGILMMRSPFPGDVLGENYSDSLGFMSRLGSSATGTYVATSPLDHQERLVAYRALENFPEFVVVTGMEMSVLLQPWYRVAAFSITMWLLTITAAVTLTLLWLRELDKRRRMEDRTEQARRMESIGTLAGGVAHDFNNVLAAMLGHLQLARQEIPASSAAHASLRLVEESGERARLIVQQILAFSRGVPQHLKRTSLLDIVRESLRMLRPTLPSRTDLITKLPDEPVEVVCDATQIQQILLNLCTNSSHAVPVGAGRIEVGVDVLGVDAAKRLTPEWKRNGPAAHLWVADNGPGIPIEYQDKVLEPFFTTKPRGMGTGLGLSLVQRIASEHGGLLKIQSKADAGCAVHVLLPLHEFDQSISQDEEKDAGENKIETGRGHGQNVLCIDDDEVILLMLEGILKAGGFQVTTCQSPQEAIDLFVRYPAKYQVVVTDFDMPSMSGIAVAREILALQPDLVVVLQSGYVTEQLQAEANALGIKAVLNKENAWRQLPLTITELLQSPSD</sequence>
<dbReference type="SMART" id="SM00388">
    <property type="entry name" value="HisKA"/>
    <property type="match status" value="1"/>
</dbReference>
<dbReference type="PROSITE" id="PS50110">
    <property type="entry name" value="RESPONSE_REGULATORY"/>
    <property type="match status" value="1"/>
</dbReference>
<dbReference type="Gene3D" id="3.40.50.2300">
    <property type="match status" value="1"/>
</dbReference>
<dbReference type="CDD" id="cd00156">
    <property type="entry name" value="REC"/>
    <property type="match status" value="1"/>
</dbReference>
<dbReference type="InterPro" id="IPR001789">
    <property type="entry name" value="Sig_transdc_resp-reg_receiver"/>
</dbReference>
<dbReference type="SMART" id="SM00387">
    <property type="entry name" value="HATPase_c"/>
    <property type="match status" value="1"/>
</dbReference>
<evidence type="ECO:0000313" key="14">
    <source>
        <dbReference type="Proteomes" id="UP001293718"/>
    </source>
</evidence>
<keyword evidence="9" id="KW-0175">Coiled coil</keyword>
<dbReference type="CDD" id="cd12915">
    <property type="entry name" value="PDC2_DGC_like"/>
    <property type="match status" value="1"/>
</dbReference>
<dbReference type="Proteomes" id="UP001293718">
    <property type="component" value="Unassembled WGS sequence"/>
</dbReference>
<dbReference type="Pfam" id="PF00072">
    <property type="entry name" value="Response_reg"/>
    <property type="match status" value="1"/>
</dbReference>
<feature type="transmembrane region" description="Helical" evidence="10">
    <location>
        <begin position="302"/>
        <end position="321"/>
    </location>
</feature>
<dbReference type="PANTHER" id="PTHR43065">
    <property type="entry name" value="SENSOR HISTIDINE KINASE"/>
    <property type="match status" value="1"/>
</dbReference>
<proteinExistence type="predicted"/>
<dbReference type="InterPro" id="IPR054327">
    <property type="entry name" value="His-kinase-like_sensor"/>
</dbReference>
<dbReference type="InterPro" id="IPR003594">
    <property type="entry name" value="HATPase_dom"/>
</dbReference>
<evidence type="ECO:0000259" key="12">
    <source>
        <dbReference type="PROSITE" id="PS50110"/>
    </source>
</evidence>
<feature type="modified residue" description="4-aspartylphosphate" evidence="8">
    <location>
        <position position="651"/>
    </location>
</feature>
<dbReference type="EC" id="2.7.13.3" evidence="3"/>
<dbReference type="SMART" id="SM00448">
    <property type="entry name" value="REC"/>
    <property type="match status" value="1"/>
</dbReference>
<dbReference type="SUPFAM" id="SSF47384">
    <property type="entry name" value="Homodimeric domain of signal transducing histidine kinase"/>
    <property type="match status" value="1"/>
</dbReference>
<dbReference type="Pfam" id="PF22588">
    <property type="entry name" value="dCache_1_like"/>
    <property type="match status" value="1"/>
</dbReference>
<evidence type="ECO:0000256" key="7">
    <source>
        <dbReference type="ARBA" id="ARBA00022989"/>
    </source>
</evidence>
<name>A0ABU5IBA9_9BURK</name>
<evidence type="ECO:0000256" key="8">
    <source>
        <dbReference type="PROSITE-ProRule" id="PRU00169"/>
    </source>
</evidence>
<dbReference type="InterPro" id="IPR011006">
    <property type="entry name" value="CheY-like_superfamily"/>
</dbReference>
<dbReference type="PRINTS" id="PR00344">
    <property type="entry name" value="BCTRLSENSOR"/>
</dbReference>
<dbReference type="CDD" id="cd00082">
    <property type="entry name" value="HisKA"/>
    <property type="match status" value="1"/>
</dbReference>
<dbReference type="PANTHER" id="PTHR43065:SF42">
    <property type="entry name" value="TWO-COMPONENT SENSOR PPRA"/>
    <property type="match status" value="1"/>
</dbReference>
<dbReference type="SUPFAM" id="SSF52172">
    <property type="entry name" value="CheY-like"/>
    <property type="match status" value="1"/>
</dbReference>
<dbReference type="Pfam" id="PF02518">
    <property type="entry name" value="HATPase_c"/>
    <property type="match status" value="1"/>
</dbReference>
<keyword evidence="7 10" id="KW-1133">Transmembrane helix</keyword>
<comment type="catalytic activity">
    <reaction evidence="1">
        <text>ATP + protein L-histidine = ADP + protein N-phospho-L-histidine.</text>
        <dbReference type="EC" id="2.7.13.3"/>
    </reaction>
</comment>
<evidence type="ECO:0000256" key="5">
    <source>
        <dbReference type="ARBA" id="ARBA00022553"/>
    </source>
</evidence>
<evidence type="ECO:0000313" key="13">
    <source>
        <dbReference type="EMBL" id="MDZ5456217.1"/>
    </source>
</evidence>
<feature type="coiled-coil region" evidence="9">
    <location>
        <begin position="74"/>
        <end position="101"/>
    </location>
</feature>
<organism evidence="13 14">
    <name type="scientific">Azohydromonas lata</name>
    <dbReference type="NCBI Taxonomy" id="45677"/>
    <lineage>
        <taxon>Bacteria</taxon>
        <taxon>Pseudomonadati</taxon>
        <taxon>Pseudomonadota</taxon>
        <taxon>Betaproteobacteria</taxon>
        <taxon>Burkholderiales</taxon>
        <taxon>Sphaerotilaceae</taxon>
        <taxon>Azohydromonas</taxon>
    </lineage>
</organism>
<evidence type="ECO:0000256" key="3">
    <source>
        <dbReference type="ARBA" id="ARBA00012438"/>
    </source>
</evidence>
<evidence type="ECO:0000256" key="9">
    <source>
        <dbReference type="SAM" id="Coils"/>
    </source>
</evidence>
<dbReference type="Gene3D" id="3.30.565.10">
    <property type="entry name" value="Histidine kinase-like ATPase, C-terminal domain"/>
    <property type="match status" value="1"/>
</dbReference>
<feature type="transmembrane region" description="Helical" evidence="10">
    <location>
        <begin position="25"/>
        <end position="47"/>
    </location>
</feature>
<dbReference type="RefSeq" id="WP_322464832.1">
    <property type="nucleotide sequence ID" value="NZ_JAXOJX010000007.1"/>
</dbReference>
<protein>
    <recommendedName>
        <fullName evidence="3">histidine kinase</fullName>
        <ecNumber evidence="3">2.7.13.3</ecNumber>
    </recommendedName>
</protein>
<evidence type="ECO:0000256" key="6">
    <source>
        <dbReference type="ARBA" id="ARBA00022692"/>
    </source>
</evidence>
<dbReference type="InterPro" id="IPR036890">
    <property type="entry name" value="HATPase_C_sf"/>
</dbReference>
<dbReference type="InterPro" id="IPR004358">
    <property type="entry name" value="Sig_transdc_His_kin-like_C"/>
</dbReference>
<dbReference type="PROSITE" id="PS50109">
    <property type="entry name" value="HIS_KIN"/>
    <property type="match status" value="1"/>
</dbReference>
<gene>
    <name evidence="13" type="ORF">SM757_06490</name>
</gene>
<accession>A0ABU5IBA9</accession>
<reference evidence="13 14" key="1">
    <citation type="submission" date="2023-11" db="EMBL/GenBank/DDBJ databases">
        <title>Draft genome of Azohydromonas lata strain H1 (DSM1123), a polyhydroxyalkanoate producer.</title>
        <authorList>
            <person name="Traversa D."/>
            <person name="D'Addabbo P."/>
            <person name="Pazzani C."/>
            <person name="Manzari C."/>
            <person name="Chiara M."/>
            <person name="Scrascia M."/>
        </authorList>
    </citation>
    <scope>NUCLEOTIDE SEQUENCE [LARGE SCALE GENOMIC DNA]</scope>
    <source>
        <strain evidence="13 14">H1</strain>
    </source>
</reference>
<comment type="caution">
    <text evidence="13">The sequence shown here is derived from an EMBL/GenBank/DDBJ whole genome shotgun (WGS) entry which is preliminary data.</text>
</comment>
<dbReference type="Gene3D" id="3.30.450.20">
    <property type="entry name" value="PAS domain"/>
    <property type="match status" value="2"/>
</dbReference>
<evidence type="ECO:0000256" key="2">
    <source>
        <dbReference type="ARBA" id="ARBA00004651"/>
    </source>
</evidence>
<keyword evidence="14" id="KW-1185">Reference proteome</keyword>
<keyword evidence="6 10" id="KW-0812">Transmembrane</keyword>
<dbReference type="InterPro" id="IPR036097">
    <property type="entry name" value="HisK_dim/P_sf"/>
</dbReference>
<feature type="domain" description="Histidine kinase" evidence="11">
    <location>
        <begin position="349"/>
        <end position="573"/>
    </location>
</feature>
<keyword evidence="10" id="KW-0472">Membrane</keyword>
<dbReference type="CDD" id="cd12914">
    <property type="entry name" value="PDC1_DGC_like"/>
    <property type="match status" value="1"/>
</dbReference>